<reference evidence="1 2" key="1">
    <citation type="submission" date="2019-01" db="EMBL/GenBank/DDBJ databases">
        <authorList>
            <person name="Brito A."/>
        </authorList>
    </citation>
    <scope>NUCLEOTIDE SEQUENCE [LARGE SCALE GENOMIC DNA]</scope>
    <source>
        <strain evidence="1">1</strain>
    </source>
</reference>
<keyword evidence="2" id="KW-1185">Reference proteome</keyword>
<dbReference type="EMBL" id="CAACVJ010000135">
    <property type="protein sequence ID" value="VEP13776.1"/>
    <property type="molecule type" value="Genomic_DNA"/>
</dbReference>
<dbReference type="Proteomes" id="UP000320055">
    <property type="component" value="Unassembled WGS sequence"/>
</dbReference>
<dbReference type="InterPro" id="IPR019291">
    <property type="entry name" value="Host_attachment_protein"/>
</dbReference>
<name>A0A563VQN9_9CYAN</name>
<evidence type="ECO:0000313" key="1">
    <source>
        <dbReference type="EMBL" id="VEP13776.1"/>
    </source>
</evidence>
<gene>
    <name evidence="1" type="ORF">H1P_220017</name>
</gene>
<proteinExistence type="predicted"/>
<evidence type="ECO:0008006" key="3">
    <source>
        <dbReference type="Google" id="ProtNLM"/>
    </source>
</evidence>
<organism evidence="1 2">
    <name type="scientific">Hyella patelloides LEGE 07179</name>
    <dbReference type="NCBI Taxonomy" id="945734"/>
    <lineage>
        <taxon>Bacteria</taxon>
        <taxon>Bacillati</taxon>
        <taxon>Cyanobacteriota</taxon>
        <taxon>Cyanophyceae</taxon>
        <taxon>Pleurocapsales</taxon>
        <taxon>Hyellaceae</taxon>
        <taxon>Hyella</taxon>
    </lineage>
</organism>
<dbReference type="AlphaFoldDB" id="A0A563VQN9"/>
<protein>
    <recommendedName>
        <fullName evidence="3">Host attachment protein</fullName>
    </recommendedName>
</protein>
<dbReference type="RefSeq" id="WP_144864660.1">
    <property type="nucleotide sequence ID" value="NZ_LR213783.1"/>
</dbReference>
<accession>A0A563VQN9</accession>
<dbReference type="OrthoDB" id="329419at2"/>
<evidence type="ECO:0000313" key="2">
    <source>
        <dbReference type="Proteomes" id="UP000320055"/>
    </source>
</evidence>
<dbReference type="Pfam" id="PF10116">
    <property type="entry name" value="Host_attach"/>
    <property type="match status" value="1"/>
</dbReference>
<sequence>MDKFIVVAINNSEARFFTLEEAEWPEYESGPNLVEQENLSYCTSDYCQGFWFKITNRHYRKLKNTKYTQHQFERKFAQKVTSEIINLVRIHQGQKLILIAQPQILNLIRKSFTPTLFKNLQIQELSKDISHFSANQIHQYLAQKHLIPAYQKVFYPR</sequence>